<name>A0ABW3F265_9PROT</name>
<comment type="caution">
    <text evidence="1">The sequence shown here is derived from an EMBL/GenBank/DDBJ whole genome shotgun (WGS) entry which is preliminary data.</text>
</comment>
<accession>A0ABW3F265</accession>
<sequence length="64" mass="6936">MAMFYGGGKMLLLEHWLIFSCCFCSSAPENICSAKRLNDWLTAGRNMPAAGLQPQAIKAVEEGG</sequence>
<protein>
    <submittedName>
        <fullName evidence="1">Uncharacterized protein</fullName>
    </submittedName>
</protein>
<organism evidence="1 2">
    <name type="scientific">Methylophilus luteus</name>
    <dbReference type="NCBI Taxonomy" id="640108"/>
    <lineage>
        <taxon>Bacteria</taxon>
        <taxon>Pseudomonadati</taxon>
        <taxon>Pseudomonadota</taxon>
        <taxon>Betaproteobacteria</taxon>
        <taxon>Nitrosomonadales</taxon>
        <taxon>Methylophilaceae</taxon>
        <taxon>Methylophilus</taxon>
    </lineage>
</organism>
<evidence type="ECO:0000313" key="2">
    <source>
        <dbReference type="Proteomes" id="UP001597128"/>
    </source>
</evidence>
<reference evidence="2" key="1">
    <citation type="journal article" date="2019" name="Int. J. Syst. Evol. Microbiol.">
        <title>The Global Catalogue of Microorganisms (GCM) 10K type strain sequencing project: providing services to taxonomists for standard genome sequencing and annotation.</title>
        <authorList>
            <consortium name="The Broad Institute Genomics Platform"/>
            <consortium name="The Broad Institute Genome Sequencing Center for Infectious Disease"/>
            <person name="Wu L."/>
            <person name="Ma J."/>
        </authorList>
    </citation>
    <scope>NUCLEOTIDE SEQUENCE [LARGE SCALE GENOMIC DNA]</scope>
    <source>
        <strain evidence="2">CCUG 58412</strain>
    </source>
</reference>
<dbReference type="Proteomes" id="UP001597128">
    <property type="component" value="Unassembled WGS sequence"/>
</dbReference>
<gene>
    <name evidence="1" type="ORF">ACFQ1Z_02910</name>
</gene>
<proteinExistence type="predicted"/>
<dbReference type="RefSeq" id="WP_379055471.1">
    <property type="nucleotide sequence ID" value="NZ_JBHTKB010000001.1"/>
</dbReference>
<evidence type="ECO:0000313" key="1">
    <source>
        <dbReference type="EMBL" id="MFD0912489.1"/>
    </source>
</evidence>
<dbReference type="EMBL" id="JBHTKB010000001">
    <property type="protein sequence ID" value="MFD0912489.1"/>
    <property type="molecule type" value="Genomic_DNA"/>
</dbReference>
<keyword evidence="2" id="KW-1185">Reference proteome</keyword>